<dbReference type="EMBL" id="JAWLKB010000043">
    <property type="protein sequence ID" value="MDV6271376.1"/>
    <property type="molecule type" value="Genomic_DNA"/>
</dbReference>
<evidence type="ECO:0000313" key="2">
    <source>
        <dbReference type="EMBL" id="MDV6271376.1"/>
    </source>
</evidence>
<dbReference type="InterPro" id="IPR011008">
    <property type="entry name" value="Dimeric_a/b-barrel"/>
</dbReference>
<keyword evidence="3" id="KW-1185">Reference proteome</keyword>
<proteinExistence type="predicted"/>
<dbReference type="InterPro" id="IPR026029">
    <property type="entry name" value="MLI_dom"/>
</dbReference>
<dbReference type="Pfam" id="PF02426">
    <property type="entry name" value="MIase"/>
    <property type="match status" value="1"/>
</dbReference>
<organism evidence="2 3">
    <name type="scientific">Rhodococcus globerulus</name>
    <dbReference type="NCBI Taxonomy" id="33008"/>
    <lineage>
        <taxon>Bacteria</taxon>
        <taxon>Bacillati</taxon>
        <taxon>Actinomycetota</taxon>
        <taxon>Actinomycetes</taxon>
        <taxon>Mycobacteriales</taxon>
        <taxon>Nocardiaceae</taxon>
        <taxon>Rhodococcus</taxon>
    </lineage>
</organism>
<evidence type="ECO:0000259" key="1">
    <source>
        <dbReference type="Pfam" id="PF02426"/>
    </source>
</evidence>
<feature type="domain" description="Muconolactone isomerase" evidence="1">
    <location>
        <begin position="1"/>
        <end position="49"/>
    </location>
</feature>
<dbReference type="Proteomes" id="UP001185927">
    <property type="component" value="Unassembled WGS sequence"/>
</dbReference>
<dbReference type="RefSeq" id="WP_317545807.1">
    <property type="nucleotide sequence ID" value="NZ_JAWLKB010000043.1"/>
</dbReference>
<sequence>MWRPVGGLRSIGVWLAADEADLHINVLDTLPLRPWMSIAVTALQPHPNDPGQW</sequence>
<comment type="caution">
    <text evidence="2">The sequence shown here is derived from an EMBL/GenBank/DDBJ whole genome shotgun (WGS) entry which is preliminary data.</text>
</comment>
<accession>A0ABU4C549</accession>
<dbReference type="Gene3D" id="3.30.70.1060">
    <property type="entry name" value="Dimeric alpha+beta barrel"/>
    <property type="match status" value="1"/>
</dbReference>
<name>A0ABU4C549_RHOGO</name>
<evidence type="ECO:0000313" key="3">
    <source>
        <dbReference type="Proteomes" id="UP001185927"/>
    </source>
</evidence>
<gene>
    <name evidence="2" type="ORF">R3Q16_32700</name>
</gene>
<dbReference type="SUPFAM" id="SSF54909">
    <property type="entry name" value="Dimeric alpha+beta barrel"/>
    <property type="match status" value="1"/>
</dbReference>
<protein>
    <submittedName>
        <fullName evidence="2">Muconolactone Delta-isomerase family protein</fullName>
    </submittedName>
</protein>
<reference evidence="2 3" key="1">
    <citation type="submission" date="2023-10" db="EMBL/GenBank/DDBJ databases">
        <title>Development of a sustainable strategy for remediation of hydrocarbon-contaminated territories based on the waste exchange concept.</title>
        <authorList>
            <person name="Krivoruchko A."/>
        </authorList>
    </citation>
    <scope>NUCLEOTIDE SEQUENCE [LARGE SCALE GENOMIC DNA]</scope>
    <source>
        <strain evidence="2 3">IEGM 1203</strain>
    </source>
</reference>